<dbReference type="GO" id="GO:0004252">
    <property type="term" value="F:serine-type endopeptidase activity"/>
    <property type="evidence" value="ECO:0007669"/>
    <property type="project" value="InterPro"/>
</dbReference>
<evidence type="ECO:0000256" key="10">
    <source>
        <dbReference type="ARBA" id="ARBA00023136"/>
    </source>
</evidence>
<comment type="catalytic activity">
    <reaction evidence="1 12">
        <text>Cleavage of hydrophobic, N-terminal signal or leader sequences from secreted and periplasmic proteins.</text>
        <dbReference type="EC" id="3.4.21.89"/>
    </reaction>
</comment>
<dbReference type="PRINTS" id="PR00727">
    <property type="entry name" value="LEADERPTASE"/>
</dbReference>
<feature type="active site" evidence="11">
    <location>
        <position position="56"/>
    </location>
</feature>
<dbReference type="InterPro" id="IPR019757">
    <property type="entry name" value="Pept_S26A_signal_pept_1_Lys-AS"/>
</dbReference>
<dbReference type="PANTHER" id="PTHR43390">
    <property type="entry name" value="SIGNAL PEPTIDASE I"/>
    <property type="match status" value="1"/>
</dbReference>
<name>A0A8J2W3Y3_9BACL</name>
<reference evidence="15" key="2">
    <citation type="submission" date="2020-09" db="EMBL/GenBank/DDBJ databases">
        <authorList>
            <person name="Sun Q."/>
            <person name="Zhou Y."/>
        </authorList>
    </citation>
    <scope>NUCLEOTIDE SEQUENCE</scope>
    <source>
        <strain evidence="15">CGMCC 1.15371</strain>
    </source>
</reference>
<evidence type="ECO:0000256" key="4">
    <source>
        <dbReference type="ARBA" id="ARBA00013208"/>
    </source>
</evidence>
<organism evidence="15 16">
    <name type="scientific">Pullulanibacillus camelliae</name>
    <dbReference type="NCBI Taxonomy" id="1707096"/>
    <lineage>
        <taxon>Bacteria</taxon>
        <taxon>Bacillati</taxon>
        <taxon>Bacillota</taxon>
        <taxon>Bacilli</taxon>
        <taxon>Bacillales</taxon>
        <taxon>Sporolactobacillaceae</taxon>
        <taxon>Pullulanibacillus</taxon>
    </lineage>
</organism>
<dbReference type="FunFam" id="2.10.109.10:FF:000008">
    <property type="entry name" value="Signal peptidase I"/>
    <property type="match status" value="1"/>
</dbReference>
<dbReference type="Pfam" id="PF10502">
    <property type="entry name" value="Peptidase_S26"/>
    <property type="match status" value="1"/>
</dbReference>
<proteinExistence type="inferred from homology"/>
<feature type="domain" description="Peptidase S26" evidence="14">
    <location>
        <begin position="29"/>
        <end position="182"/>
    </location>
</feature>
<evidence type="ECO:0000259" key="14">
    <source>
        <dbReference type="Pfam" id="PF10502"/>
    </source>
</evidence>
<feature type="active site" evidence="11">
    <location>
        <position position="97"/>
    </location>
</feature>
<dbReference type="InterPro" id="IPR019756">
    <property type="entry name" value="Pept_S26A_signal_pept_1_Ser-AS"/>
</dbReference>
<evidence type="ECO:0000256" key="13">
    <source>
        <dbReference type="RuleBase" id="RU362042"/>
    </source>
</evidence>
<feature type="transmembrane region" description="Helical" evidence="12">
    <location>
        <begin position="26"/>
        <end position="46"/>
    </location>
</feature>
<dbReference type="InterPro" id="IPR019758">
    <property type="entry name" value="Pept_S26A_signal_pept_1_CS"/>
</dbReference>
<dbReference type="CDD" id="cd06530">
    <property type="entry name" value="S26_SPase_I"/>
    <property type="match status" value="1"/>
</dbReference>
<comment type="caution">
    <text evidence="15">The sequence shown here is derived from an EMBL/GenBank/DDBJ whole genome shotgun (WGS) entry which is preliminary data.</text>
</comment>
<dbReference type="GO" id="GO:0009003">
    <property type="term" value="F:signal peptidase activity"/>
    <property type="evidence" value="ECO:0007669"/>
    <property type="project" value="UniProtKB-EC"/>
</dbReference>
<evidence type="ECO:0000256" key="5">
    <source>
        <dbReference type="ARBA" id="ARBA00022475"/>
    </source>
</evidence>
<dbReference type="GO" id="GO:0006465">
    <property type="term" value="P:signal peptide processing"/>
    <property type="evidence" value="ECO:0007669"/>
    <property type="project" value="InterPro"/>
</dbReference>
<dbReference type="GO" id="GO:0005886">
    <property type="term" value="C:plasma membrane"/>
    <property type="evidence" value="ECO:0007669"/>
    <property type="project" value="UniProtKB-SubCell"/>
</dbReference>
<dbReference type="EC" id="3.4.21.89" evidence="4 12"/>
<dbReference type="PROSITE" id="PS00761">
    <property type="entry name" value="SPASE_I_3"/>
    <property type="match status" value="1"/>
</dbReference>
<keyword evidence="16" id="KW-1185">Reference proteome</keyword>
<dbReference type="AlphaFoldDB" id="A0A8J2W3Y3"/>
<evidence type="ECO:0000256" key="6">
    <source>
        <dbReference type="ARBA" id="ARBA00022670"/>
    </source>
</evidence>
<comment type="similarity">
    <text evidence="3 13">Belongs to the peptidase S26 family.</text>
</comment>
<evidence type="ECO:0000256" key="1">
    <source>
        <dbReference type="ARBA" id="ARBA00000677"/>
    </source>
</evidence>
<dbReference type="Proteomes" id="UP000628775">
    <property type="component" value="Unassembled WGS sequence"/>
</dbReference>
<dbReference type="Gene3D" id="2.10.109.10">
    <property type="entry name" value="Umud Fragment, subunit A"/>
    <property type="match status" value="1"/>
</dbReference>
<dbReference type="InterPro" id="IPR019533">
    <property type="entry name" value="Peptidase_S26"/>
</dbReference>
<evidence type="ECO:0000256" key="12">
    <source>
        <dbReference type="RuleBase" id="RU003993"/>
    </source>
</evidence>
<evidence type="ECO:0000256" key="9">
    <source>
        <dbReference type="ARBA" id="ARBA00022989"/>
    </source>
</evidence>
<dbReference type="InterPro" id="IPR036286">
    <property type="entry name" value="LexA/Signal_pep-like_sf"/>
</dbReference>
<keyword evidence="10 12" id="KW-0472">Membrane</keyword>
<keyword evidence="7 12" id="KW-0812">Transmembrane</keyword>
<dbReference type="PANTHER" id="PTHR43390:SF1">
    <property type="entry name" value="CHLOROPLAST PROCESSING PEPTIDASE"/>
    <property type="match status" value="1"/>
</dbReference>
<dbReference type="NCBIfam" id="TIGR02227">
    <property type="entry name" value="sigpep_I_bact"/>
    <property type="match status" value="1"/>
</dbReference>
<gene>
    <name evidence="15" type="ORF">GCM10011391_20970</name>
</gene>
<keyword evidence="5" id="KW-1003">Cell membrane</keyword>
<comment type="subcellular location">
    <subcellularLocation>
        <location evidence="2">Cell membrane</location>
        <topology evidence="2">Single-pass type II membrane protein</topology>
    </subcellularLocation>
    <subcellularLocation>
        <location evidence="13">Membrane</location>
        <topology evidence="13">Single-pass type II membrane protein</topology>
    </subcellularLocation>
</comment>
<keyword evidence="6 12" id="KW-0645">Protease</keyword>
<dbReference type="InterPro" id="IPR000223">
    <property type="entry name" value="Pept_S26A_signal_pept_1"/>
</dbReference>
<dbReference type="SUPFAM" id="SSF51306">
    <property type="entry name" value="LexA/Signal peptidase"/>
    <property type="match status" value="1"/>
</dbReference>
<evidence type="ECO:0000313" key="15">
    <source>
        <dbReference type="EMBL" id="GGE42003.1"/>
    </source>
</evidence>
<keyword evidence="8 12" id="KW-0378">Hydrolase</keyword>
<keyword evidence="9 12" id="KW-1133">Transmembrane helix</keyword>
<evidence type="ECO:0000256" key="8">
    <source>
        <dbReference type="ARBA" id="ARBA00022801"/>
    </source>
</evidence>
<evidence type="ECO:0000313" key="16">
    <source>
        <dbReference type="Proteomes" id="UP000628775"/>
    </source>
</evidence>
<evidence type="ECO:0000256" key="3">
    <source>
        <dbReference type="ARBA" id="ARBA00009370"/>
    </source>
</evidence>
<dbReference type="PROSITE" id="PS00501">
    <property type="entry name" value="SPASE_I_1"/>
    <property type="match status" value="1"/>
</dbReference>
<protein>
    <recommendedName>
        <fullName evidence="4 12">Signal peptidase I</fullName>
        <ecNumber evidence="4 12">3.4.21.89</ecNumber>
    </recommendedName>
</protein>
<evidence type="ECO:0000256" key="7">
    <source>
        <dbReference type="ARBA" id="ARBA00022692"/>
    </source>
</evidence>
<dbReference type="PROSITE" id="PS00760">
    <property type="entry name" value="SPASE_I_2"/>
    <property type="match status" value="1"/>
</dbReference>
<accession>A0A8J2W3Y3</accession>
<sequence length="191" mass="21647">MDDKLGKGLVVKGGTIKMSQKKRKSWGMITPLILAIILAFVIRIFVFEQIMVEGASMQPTLHSHEYALVNKLIYRIKKPQRFDVVVFHAEANANYIKRVIGLPGETIEYKQDVLYVNGKKVDEPFSNKDVTLTGLSTYNFKTKVPKGTVFVLGDNRRESHDSRNLGPIPIAQIVGRTDFVFWPLKDIKSLI</sequence>
<dbReference type="EMBL" id="BMIR01000008">
    <property type="protein sequence ID" value="GGE42003.1"/>
    <property type="molecule type" value="Genomic_DNA"/>
</dbReference>
<reference evidence="15" key="1">
    <citation type="journal article" date="2014" name="Int. J. Syst. Evol. Microbiol.">
        <title>Complete genome sequence of Corynebacterium casei LMG S-19264T (=DSM 44701T), isolated from a smear-ripened cheese.</title>
        <authorList>
            <consortium name="US DOE Joint Genome Institute (JGI-PGF)"/>
            <person name="Walter F."/>
            <person name="Albersmeier A."/>
            <person name="Kalinowski J."/>
            <person name="Ruckert C."/>
        </authorList>
    </citation>
    <scope>NUCLEOTIDE SEQUENCE</scope>
    <source>
        <strain evidence="15">CGMCC 1.15371</strain>
    </source>
</reference>
<evidence type="ECO:0000256" key="11">
    <source>
        <dbReference type="PIRSR" id="PIRSR600223-1"/>
    </source>
</evidence>
<evidence type="ECO:0000256" key="2">
    <source>
        <dbReference type="ARBA" id="ARBA00004401"/>
    </source>
</evidence>